<feature type="region of interest" description="Disordered" evidence="1">
    <location>
        <begin position="339"/>
        <end position="364"/>
    </location>
</feature>
<reference evidence="3" key="3">
    <citation type="submission" date="2025-09" db="UniProtKB">
        <authorList>
            <consortium name="Ensembl"/>
        </authorList>
    </citation>
    <scope>IDENTIFICATION</scope>
</reference>
<organism evidence="3 4">
    <name type="scientific">Sarcophilus harrisii</name>
    <name type="common">Tasmanian devil</name>
    <name type="synonym">Sarcophilus laniarius</name>
    <dbReference type="NCBI Taxonomy" id="9305"/>
    <lineage>
        <taxon>Eukaryota</taxon>
        <taxon>Metazoa</taxon>
        <taxon>Chordata</taxon>
        <taxon>Craniata</taxon>
        <taxon>Vertebrata</taxon>
        <taxon>Euteleostomi</taxon>
        <taxon>Mammalia</taxon>
        <taxon>Metatheria</taxon>
        <taxon>Dasyuromorphia</taxon>
        <taxon>Dasyuridae</taxon>
        <taxon>Sarcophilus</taxon>
    </lineage>
</organism>
<dbReference type="GO" id="GO:0006355">
    <property type="term" value="P:regulation of DNA-templated transcription"/>
    <property type="evidence" value="ECO:0007669"/>
    <property type="project" value="InterPro"/>
</dbReference>
<name>G3VJK4_SARHA</name>
<dbReference type="SUPFAM" id="SSF109640">
    <property type="entry name" value="KRAB domain (Kruppel-associated box)"/>
    <property type="match status" value="1"/>
</dbReference>
<evidence type="ECO:0000259" key="2">
    <source>
        <dbReference type="PROSITE" id="PS50805"/>
    </source>
</evidence>
<dbReference type="Pfam" id="PF01352">
    <property type="entry name" value="KRAB"/>
    <property type="match status" value="1"/>
</dbReference>
<dbReference type="AlphaFoldDB" id="G3VJK4"/>
<dbReference type="InParanoid" id="G3VJK4"/>
<evidence type="ECO:0000256" key="1">
    <source>
        <dbReference type="SAM" id="MobiDB-lite"/>
    </source>
</evidence>
<gene>
    <name evidence="3" type="primary">LOC100931071</name>
</gene>
<dbReference type="PROSITE" id="PS50805">
    <property type="entry name" value="KRAB"/>
    <property type="match status" value="1"/>
</dbReference>
<proteinExistence type="predicted"/>
<feature type="region of interest" description="Disordered" evidence="1">
    <location>
        <begin position="443"/>
        <end position="654"/>
    </location>
</feature>
<dbReference type="PANTHER" id="PTHR23232">
    <property type="entry name" value="KRAB DOMAIN C2H2 ZINC FINGER"/>
    <property type="match status" value="1"/>
</dbReference>
<accession>G3VJK4</accession>
<dbReference type="GeneTree" id="ENSGT00940000155153"/>
<feature type="region of interest" description="Disordered" evidence="1">
    <location>
        <begin position="1"/>
        <end position="54"/>
    </location>
</feature>
<keyword evidence="4" id="KW-1185">Reference proteome</keyword>
<feature type="compositionally biased region" description="Polar residues" evidence="1">
    <location>
        <begin position="555"/>
        <end position="565"/>
    </location>
</feature>
<dbReference type="InterPro" id="IPR036051">
    <property type="entry name" value="KRAB_dom_sf"/>
</dbReference>
<feature type="compositionally biased region" description="Low complexity" evidence="1">
    <location>
        <begin position="490"/>
        <end position="503"/>
    </location>
</feature>
<dbReference type="SMART" id="SM00349">
    <property type="entry name" value="KRAB"/>
    <property type="match status" value="1"/>
</dbReference>
<evidence type="ECO:0000313" key="3">
    <source>
        <dbReference type="Ensembl" id="ENSSHAP00000003359.2"/>
    </source>
</evidence>
<reference evidence="3" key="2">
    <citation type="submission" date="2025-08" db="UniProtKB">
        <authorList>
            <consortium name="Ensembl"/>
        </authorList>
    </citation>
    <scope>IDENTIFICATION</scope>
</reference>
<reference evidence="3 4" key="1">
    <citation type="journal article" date="2011" name="Proc. Natl. Acad. Sci. U.S.A.">
        <title>Genetic diversity and population structure of the endangered marsupial Sarcophilus harrisii (Tasmanian devil).</title>
        <authorList>
            <person name="Miller W."/>
            <person name="Hayes V.M."/>
            <person name="Ratan A."/>
            <person name="Petersen D.C."/>
            <person name="Wittekindt N.E."/>
            <person name="Miller J."/>
            <person name="Walenz B."/>
            <person name="Knight J."/>
            <person name="Qi J."/>
            <person name="Zhao F."/>
            <person name="Wang Q."/>
            <person name="Bedoya-Reina O.C."/>
            <person name="Katiyar N."/>
            <person name="Tomsho L.P."/>
            <person name="Kasson L.M."/>
            <person name="Hardie R.A."/>
            <person name="Woodbridge P."/>
            <person name="Tindall E.A."/>
            <person name="Bertelsen M.F."/>
            <person name="Dixon D."/>
            <person name="Pyecroft S."/>
            <person name="Helgen K.M."/>
            <person name="Lesk A.M."/>
            <person name="Pringle T.H."/>
            <person name="Patterson N."/>
            <person name="Zhang Y."/>
            <person name="Kreiss A."/>
            <person name="Woods G.M."/>
            <person name="Jones M.E."/>
            <person name="Schuster S.C."/>
        </authorList>
    </citation>
    <scope>NUCLEOTIDE SEQUENCE [LARGE SCALE GENOMIC DNA]</scope>
</reference>
<feature type="region of interest" description="Disordered" evidence="1">
    <location>
        <begin position="405"/>
        <end position="428"/>
    </location>
</feature>
<dbReference type="InterPro" id="IPR001909">
    <property type="entry name" value="KRAB"/>
</dbReference>
<dbReference type="FunCoup" id="G3VJK4">
    <property type="interactions" value="701"/>
</dbReference>
<dbReference type="CDD" id="cd07765">
    <property type="entry name" value="KRAB_A-box"/>
    <property type="match status" value="1"/>
</dbReference>
<dbReference type="Proteomes" id="UP000007648">
    <property type="component" value="Unassembled WGS sequence"/>
</dbReference>
<dbReference type="Ensembl" id="ENSSHAT00000003395.2">
    <property type="protein sequence ID" value="ENSSHAP00000003359.2"/>
    <property type="gene ID" value="ENSSHAG00000000983.2"/>
</dbReference>
<sequence>METRRSSPLAFSSVPQRETLPHSPAGPLQETPSQYSALSPKETPSLFPAIPQKEAPPRIIPEKVTPARLHSVSQREISLPILASPEQEIAFQHPPVLQPETQCPPLAASEQEILFRSHPVHYQEIPLHSPEIPEKESLLLSATVPEAEMETLLQSPGHGIQKDTSFQTSAASQKETPLQTAEISRLAIWAAIQAVERKVEAQAMRLLTLEGRAGTAEKKLTDCEKTAVEFANHLESKWVVLGTLLQEYGLLQRRLENMENLLKNRNFWILRLPPGSNGEVPKVPVTFDDVAVHFSEQEWGNLSEWQKELYKNVMRGNYESLVSMDYAISKPDLMSQMERGERPTMQEQEDSEEGETPTDPSAAHDGIVIKIEVQTNDEGSESLETPEPLAGQVEEHGFQESELGEACGEQPDSDAQQESRLGESPDDTRDFSELKQMLVQQRNCTAEGIVIKTEEQDDEDEGRGRARGATRRRETAALQVGPLSQERWRALPGPAAGRPGPGRAPRPPDRHPPVPTRPTRTWGAARWRLAPLASPRGPKATRGGGPSRMGRQESPRSTPISTSETKGCRGRPKAHHCPQPPLHQASTGRAAPGRGPPAPTAPTAAQVPGPRAGRAGQASSAPKGHASARPAGKRSRGAPVTAPGKKTFLCRSAW</sequence>
<dbReference type="STRING" id="9305.ENSSHAP00000003359"/>
<feature type="domain" description="KRAB" evidence="2">
    <location>
        <begin position="285"/>
        <end position="356"/>
    </location>
</feature>
<evidence type="ECO:0000313" key="4">
    <source>
        <dbReference type="Proteomes" id="UP000007648"/>
    </source>
</evidence>
<dbReference type="PANTHER" id="PTHR23232:SF118">
    <property type="entry name" value="ZINC FINGER PROTEIN 746"/>
    <property type="match status" value="1"/>
</dbReference>
<dbReference type="eggNOG" id="KOG1721">
    <property type="taxonomic scope" value="Eukaryota"/>
</dbReference>
<dbReference type="InterPro" id="IPR050169">
    <property type="entry name" value="Krueppel_C2H2_ZnF"/>
</dbReference>
<protein>
    <recommendedName>
        <fullName evidence="2">KRAB domain-containing protein</fullName>
    </recommendedName>
</protein>
<feature type="compositionally biased region" description="Acidic residues" evidence="1">
    <location>
        <begin position="347"/>
        <end position="356"/>
    </location>
</feature>
<dbReference type="Gene3D" id="6.10.140.140">
    <property type="match status" value="1"/>
</dbReference>